<name>A0ABU9YVX1_9RHOO</name>
<dbReference type="Proteomes" id="UP001410394">
    <property type="component" value="Unassembled WGS sequence"/>
</dbReference>
<dbReference type="RefSeq" id="WP_345918643.1">
    <property type="nucleotide sequence ID" value="NZ_JBDIVE010000002.1"/>
</dbReference>
<keyword evidence="3" id="KW-1185">Reference proteome</keyword>
<evidence type="ECO:0000256" key="1">
    <source>
        <dbReference type="SAM" id="Coils"/>
    </source>
</evidence>
<reference evidence="2 3" key="1">
    <citation type="journal article" date="2018" name="Int. J. Syst. Evol. Microbiol.">
        <title>Uliginosibacterium sediminicola sp. nov., isolated from freshwater sediment.</title>
        <authorList>
            <person name="Hwang W.M."/>
            <person name="Kim S.M."/>
            <person name="Kang K."/>
            <person name="Ahn T.Y."/>
        </authorList>
    </citation>
    <scope>NUCLEOTIDE SEQUENCE [LARGE SCALE GENOMIC DNA]</scope>
    <source>
        <strain evidence="2 3">M1-21</strain>
    </source>
</reference>
<dbReference type="EMBL" id="JBDIVE010000002">
    <property type="protein sequence ID" value="MEN3067880.1"/>
    <property type="molecule type" value="Genomic_DNA"/>
</dbReference>
<organism evidence="2 3">
    <name type="scientific">Uliginosibacterium sediminicola</name>
    <dbReference type="NCBI Taxonomy" id="2024550"/>
    <lineage>
        <taxon>Bacteria</taxon>
        <taxon>Pseudomonadati</taxon>
        <taxon>Pseudomonadota</taxon>
        <taxon>Betaproteobacteria</taxon>
        <taxon>Rhodocyclales</taxon>
        <taxon>Zoogloeaceae</taxon>
        <taxon>Uliginosibacterium</taxon>
    </lineage>
</organism>
<comment type="caution">
    <text evidence="2">The sequence shown here is derived from an EMBL/GenBank/DDBJ whole genome shotgun (WGS) entry which is preliminary data.</text>
</comment>
<evidence type="ECO:0000313" key="3">
    <source>
        <dbReference type="Proteomes" id="UP001410394"/>
    </source>
</evidence>
<evidence type="ECO:0000313" key="2">
    <source>
        <dbReference type="EMBL" id="MEN3067880.1"/>
    </source>
</evidence>
<protein>
    <submittedName>
        <fullName evidence="2">Uncharacterized protein</fullName>
    </submittedName>
</protein>
<sequence>MPIYHYHAIKQVRIGEVTNLDGIAALQSPVLTMEDYKALKKLIADVDGGGIGGPDGLTICSLTLLTPSTQGEQQFLRGQPTLTDQELQSLRNLGNEAEAAADEIARLTAALRKANEQAERFERGWYLRGDVLEQARGALQKTMVVWGGTCAWHADVKAAIAAIDAGLKA</sequence>
<feature type="coiled-coil region" evidence="1">
    <location>
        <begin position="90"/>
        <end position="124"/>
    </location>
</feature>
<keyword evidence="1" id="KW-0175">Coiled coil</keyword>
<gene>
    <name evidence="2" type="ORF">ABDB84_05260</name>
</gene>
<proteinExistence type="predicted"/>
<accession>A0ABU9YVX1</accession>